<proteinExistence type="predicted"/>
<evidence type="ECO:0000313" key="13">
    <source>
        <dbReference type="Proteomes" id="UP000294395"/>
    </source>
</evidence>
<evidence type="ECO:0000313" key="12">
    <source>
        <dbReference type="EMBL" id="QBQ15182.1"/>
    </source>
</evidence>
<dbReference type="AlphaFoldDB" id="A0A380UHT2"/>
<dbReference type="GeneID" id="56328051"/>
<dbReference type="PRINTS" id="PR00184">
    <property type="entry name" value="NEISSPPORIN"/>
</dbReference>
<dbReference type="RefSeq" id="WP_004640990.1">
    <property type="nucleotide sequence ID" value="NZ_BBSE01000005.1"/>
</dbReference>
<evidence type="ECO:0000256" key="6">
    <source>
        <dbReference type="ARBA" id="ARBA00022729"/>
    </source>
</evidence>
<keyword evidence="10" id="KW-0998">Cell outer membrane</keyword>
<reference evidence="12 13" key="1">
    <citation type="submission" date="2019-03" db="EMBL/GenBank/DDBJ databases">
        <title>Complete genome sequence of two outbreak-associated Acinetobacter haemolyticus strains.</title>
        <authorList>
            <person name="Bai L."/>
            <person name="Zhang S.-C."/>
            <person name="Deng Y."/>
            <person name="Song C.-C."/>
            <person name="Kang G.-B."/>
            <person name="Dong Y."/>
            <person name="Wang Y."/>
            <person name="Gao F."/>
            <person name="Huang H."/>
        </authorList>
    </citation>
    <scope>NUCLEOTIDE SEQUENCE [LARGE SCALE GENOMIC DNA]</scope>
    <source>
        <strain evidence="12 13">TJR01</strain>
    </source>
</reference>
<keyword evidence="7" id="KW-0406">Ion transport</keyword>
<evidence type="ECO:0000256" key="5">
    <source>
        <dbReference type="ARBA" id="ARBA00022692"/>
    </source>
</evidence>
<dbReference type="PANTHER" id="PTHR34501:SF9">
    <property type="entry name" value="MAJOR OUTER MEMBRANE PROTEIN P.IA"/>
    <property type="match status" value="1"/>
</dbReference>
<keyword evidence="5" id="KW-0812">Transmembrane</keyword>
<dbReference type="InterPro" id="IPR050298">
    <property type="entry name" value="Gram-neg_bact_OMP"/>
</dbReference>
<dbReference type="InterPro" id="IPR033900">
    <property type="entry name" value="Gram_neg_porin_domain"/>
</dbReference>
<keyword evidence="3" id="KW-0813">Transport</keyword>
<evidence type="ECO:0000256" key="2">
    <source>
        <dbReference type="ARBA" id="ARBA00011233"/>
    </source>
</evidence>
<evidence type="ECO:0000256" key="7">
    <source>
        <dbReference type="ARBA" id="ARBA00023065"/>
    </source>
</evidence>
<dbReference type="Gene3D" id="2.40.160.10">
    <property type="entry name" value="Porin"/>
    <property type="match status" value="1"/>
</dbReference>
<accession>A0A380UHT2</accession>
<dbReference type="InterPro" id="IPR001702">
    <property type="entry name" value="Porin_Gram-ve"/>
</dbReference>
<evidence type="ECO:0000256" key="8">
    <source>
        <dbReference type="ARBA" id="ARBA00023114"/>
    </source>
</evidence>
<dbReference type="EMBL" id="CP038009">
    <property type="protein sequence ID" value="QBQ15182.1"/>
    <property type="molecule type" value="Genomic_DNA"/>
</dbReference>
<evidence type="ECO:0000256" key="1">
    <source>
        <dbReference type="ARBA" id="ARBA00004571"/>
    </source>
</evidence>
<evidence type="ECO:0000259" key="11">
    <source>
        <dbReference type="Pfam" id="PF13609"/>
    </source>
</evidence>
<keyword evidence="6" id="KW-0732">Signal</keyword>
<dbReference type="Proteomes" id="UP000294395">
    <property type="component" value="Chromosome"/>
</dbReference>
<sequence>MKVNFLIASILTVITSSAIAAPKIYGEIDASLDYLPENNAAKSDRDVWKVNSNSSFLGIKGEEKLTERLSAIYQIEWSFNADGDGTDWSQRDRFVGLKDQKLGTLKIGKNNSPLKKLSTAVDSFNNYVRNTADITSIMPGENRINNSVVYDSPKFSIGEQGNLEFSALLATGEAQGIRNNQGGVTVDGGGLGDAWSTSLTYSDPIFLAAIAYDKAIPSNLLGQGFLNASDTHIDIDKVFAAANTLRLTARIKPIETLSLKALIQKSEIEEAKGNPASAANIDDSVGWLIGAEYRIPNHDKWNIKAQYSQNTTSFKNNDADYDAQQIMAGVDYAFNKQVRAYGYTGYATFKQADAKDKQPVVGTGLEFKF</sequence>
<evidence type="ECO:0000256" key="3">
    <source>
        <dbReference type="ARBA" id="ARBA00022448"/>
    </source>
</evidence>
<evidence type="ECO:0000256" key="10">
    <source>
        <dbReference type="ARBA" id="ARBA00023237"/>
    </source>
</evidence>
<dbReference type="GO" id="GO:0046930">
    <property type="term" value="C:pore complex"/>
    <property type="evidence" value="ECO:0007669"/>
    <property type="project" value="UniProtKB-KW"/>
</dbReference>
<name>A0A380UHT2_ACIHA</name>
<dbReference type="InterPro" id="IPR002299">
    <property type="entry name" value="Porin_Neis"/>
</dbReference>
<keyword evidence="9" id="KW-0472">Membrane</keyword>
<organism evidence="12 13">
    <name type="scientific">Acinetobacter haemolyticus</name>
    <dbReference type="NCBI Taxonomy" id="29430"/>
    <lineage>
        <taxon>Bacteria</taxon>
        <taxon>Pseudomonadati</taxon>
        <taxon>Pseudomonadota</taxon>
        <taxon>Gammaproteobacteria</taxon>
        <taxon>Moraxellales</taxon>
        <taxon>Moraxellaceae</taxon>
        <taxon>Acinetobacter</taxon>
    </lineage>
</organism>
<dbReference type="PANTHER" id="PTHR34501">
    <property type="entry name" value="PROTEIN YDDL-RELATED"/>
    <property type="match status" value="1"/>
</dbReference>
<dbReference type="InterPro" id="IPR023614">
    <property type="entry name" value="Porin_dom_sf"/>
</dbReference>
<keyword evidence="8" id="KW-0626">Porin</keyword>
<evidence type="ECO:0000256" key="4">
    <source>
        <dbReference type="ARBA" id="ARBA00022452"/>
    </source>
</evidence>
<feature type="domain" description="Porin" evidence="11">
    <location>
        <begin position="10"/>
        <end position="350"/>
    </location>
</feature>
<dbReference type="GO" id="GO:0009279">
    <property type="term" value="C:cell outer membrane"/>
    <property type="evidence" value="ECO:0007669"/>
    <property type="project" value="UniProtKB-SubCell"/>
</dbReference>
<protein>
    <submittedName>
        <fullName evidence="12">Porin</fullName>
    </submittedName>
</protein>
<keyword evidence="4" id="KW-1134">Transmembrane beta strand</keyword>
<dbReference type="SUPFAM" id="SSF56935">
    <property type="entry name" value="Porins"/>
    <property type="match status" value="1"/>
</dbReference>
<dbReference type="GO" id="GO:0015288">
    <property type="term" value="F:porin activity"/>
    <property type="evidence" value="ECO:0007669"/>
    <property type="project" value="UniProtKB-KW"/>
</dbReference>
<dbReference type="PRINTS" id="PR00182">
    <property type="entry name" value="ECOLNEIPORIN"/>
</dbReference>
<dbReference type="Pfam" id="PF13609">
    <property type="entry name" value="Porin_4"/>
    <property type="match status" value="1"/>
</dbReference>
<gene>
    <name evidence="12" type="ORF">AHTJR_02280</name>
</gene>
<dbReference type="GO" id="GO:0034220">
    <property type="term" value="P:monoatomic ion transmembrane transport"/>
    <property type="evidence" value="ECO:0007669"/>
    <property type="project" value="InterPro"/>
</dbReference>
<comment type="subcellular location">
    <subcellularLocation>
        <location evidence="1">Cell outer membrane</location>
        <topology evidence="1">Multi-pass membrane protein</topology>
    </subcellularLocation>
</comment>
<comment type="subunit">
    <text evidence="2">Homotrimer.</text>
</comment>
<evidence type="ECO:0000256" key="9">
    <source>
        <dbReference type="ARBA" id="ARBA00023136"/>
    </source>
</evidence>
<dbReference type="CDD" id="cd00342">
    <property type="entry name" value="gram_neg_porins"/>
    <property type="match status" value="1"/>
</dbReference>